<accession>A0A7J0FS07</accession>
<sequence length="115" mass="13038">MEDDWDLYAVVRGCATSSFAATTTSCSLDFHLPSIFQPNEDQFLFFSDPLEPRHSESSQELYDLFKPFSPKSPFSVLGGLQDLSPPPPTKTQHRRQQSQQNHSASHTPSPRSKRR</sequence>
<proteinExistence type="predicted"/>
<evidence type="ECO:0000313" key="2">
    <source>
        <dbReference type="EMBL" id="GFZ00970.1"/>
    </source>
</evidence>
<organism evidence="2 3">
    <name type="scientific">Actinidia rufa</name>
    <dbReference type="NCBI Taxonomy" id="165716"/>
    <lineage>
        <taxon>Eukaryota</taxon>
        <taxon>Viridiplantae</taxon>
        <taxon>Streptophyta</taxon>
        <taxon>Embryophyta</taxon>
        <taxon>Tracheophyta</taxon>
        <taxon>Spermatophyta</taxon>
        <taxon>Magnoliopsida</taxon>
        <taxon>eudicotyledons</taxon>
        <taxon>Gunneridae</taxon>
        <taxon>Pentapetalae</taxon>
        <taxon>asterids</taxon>
        <taxon>Ericales</taxon>
        <taxon>Actinidiaceae</taxon>
        <taxon>Actinidia</taxon>
    </lineage>
</organism>
<evidence type="ECO:0000256" key="1">
    <source>
        <dbReference type="SAM" id="MobiDB-lite"/>
    </source>
</evidence>
<keyword evidence="3" id="KW-1185">Reference proteome</keyword>
<name>A0A7J0FS07_9ERIC</name>
<gene>
    <name evidence="2" type="ORF">Acr_14g0006050</name>
</gene>
<dbReference type="AlphaFoldDB" id="A0A7J0FS07"/>
<protein>
    <submittedName>
        <fullName evidence="2">Uncharacterized protein</fullName>
    </submittedName>
</protein>
<evidence type="ECO:0000313" key="3">
    <source>
        <dbReference type="Proteomes" id="UP000585474"/>
    </source>
</evidence>
<feature type="compositionally biased region" description="Low complexity" evidence="1">
    <location>
        <begin position="97"/>
        <end position="106"/>
    </location>
</feature>
<comment type="caution">
    <text evidence="2">The sequence shown here is derived from an EMBL/GenBank/DDBJ whole genome shotgun (WGS) entry which is preliminary data.</text>
</comment>
<feature type="region of interest" description="Disordered" evidence="1">
    <location>
        <begin position="76"/>
        <end position="115"/>
    </location>
</feature>
<reference evidence="2 3" key="1">
    <citation type="submission" date="2019-07" db="EMBL/GenBank/DDBJ databases">
        <title>De Novo Assembly of kiwifruit Actinidia rufa.</title>
        <authorList>
            <person name="Sugita-Konishi S."/>
            <person name="Sato K."/>
            <person name="Mori E."/>
            <person name="Abe Y."/>
            <person name="Kisaki G."/>
            <person name="Hamano K."/>
            <person name="Suezawa K."/>
            <person name="Otani M."/>
            <person name="Fukuda T."/>
            <person name="Manabe T."/>
            <person name="Gomi K."/>
            <person name="Tabuchi M."/>
            <person name="Akimitsu K."/>
            <person name="Kataoka I."/>
        </authorList>
    </citation>
    <scope>NUCLEOTIDE SEQUENCE [LARGE SCALE GENOMIC DNA]</scope>
    <source>
        <strain evidence="3">cv. Fuchu</strain>
    </source>
</reference>
<dbReference type="Proteomes" id="UP000585474">
    <property type="component" value="Unassembled WGS sequence"/>
</dbReference>
<dbReference type="EMBL" id="BJWL01000014">
    <property type="protein sequence ID" value="GFZ00970.1"/>
    <property type="molecule type" value="Genomic_DNA"/>
</dbReference>